<protein>
    <submittedName>
        <fullName evidence="1">Uncharacterized protein</fullName>
    </submittedName>
</protein>
<organism evidence="1 2">
    <name type="scientific">Populus trichocarpa</name>
    <name type="common">Western balsam poplar</name>
    <name type="synonym">Populus balsamifera subsp. trichocarpa</name>
    <dbReference type="NCBI Taxonomy" id="3694"/>
    <lineage>
        <taxon>Eukaryota</taxon>
        <taxon>Viridiplantae</taxon>
        <taxon>Streptophyta</taxon>
        <taxon>Embryophyta</taxon>
        <taxon>Tracheophyta</taxon>
        <taxon>Spermatophyta</taxon>
        <taxon>Magnoliopsida</taxon>
        <taxon>eudicotyledons</taxon>
        <taxon>Gunneridae</taxon>
        <taxon>Pentapetalae</taxon>
        <taxon>rosids</taxon>
        <taxon>fabids</taxon>
        <taxon>Malpighiales</taxon>
        <taxon>Salicaceae</taxon>
        <taxon>Saliceae</taxon>
        <taxon>Populus</taxon>
    </lineage>
</organism>
<name>A0A2K1X4R0_POPTR</name>
<proteinExistence type="predicted"/>
<dbReference type="Proteomes" id="UP000006729">
    <property type="component" value="Chromosome 17"/>
</dbReference>
<dbReference type="EMBL" id="CM009306">
    <property type="protein sequence ID" value="PNS95778.1"/>
    <property type="molecule type" value="Genomic_DNA"/>
</dbReference>
<dbReference type="AlphaFoldDB" id="A0A2K1X4R0"/>
<evidence type="ECO:0000313" key="1">
    <source>
        <dbReference type="EMBL" id="PNS95778.1"/>
    </source>
</evidence>
<evidence type="ECO:0000313" key="2">
    <source>
        <dbReference type="Proteomes" id="UP000006729"/>
    </source>
</evidence>
<accession>A0A2K1X4R0</accession>
<sequence>MITPYKTDHESIISKINGLKLVFPFLKKPKTRNLNLIKACSIHTHHNNALIQGKQAHLIHLREDVFLQKKIKN</sequence>
<keyword evidence="2" id="KW-1185">Reference proteome</keyword>
<dbReference type="InParanoid" id="A0A2K1X4R0"/>
<reference evidence="1 2" key="1">
    <citation type="journal article" date="2006" name="Science">
        <title>The genome of black cottonwood, Populus trichocarpa (Torr. &amp; Gray).</title>
        <authorList>
            <person name="Tuskan G.A."/>
            <person name="Difazio S."/>
            <person name="Jansson S."/>
            <person name="Bohlmann J."/>
            <person name="Grigoriev I."/>
            <person name="Hellsten U."/>
            <person name="Putnam N."/>
            <person name="Ralph S."/>
            <person name="Rombauts S."/>
            <person name="Salamov A."/>
            <person name="Schein J."/>
            <person name="Sterck L."/>
            <person name="Aerts A."/>
            <person name="Bhalerao R.R."/>
            <person name="Bhalerao R.P."/>
            <person name="Blaudez D."/>
            <person name="Boerjan W."/>
            <person name="Brun A."/>
            <person name="Brunner A."/>
            <person name="Busov V."/>
            <person name="Campbell M."/>
            <person name="Carlson J."/>
            <person name="Chalot M."/>
            <person name="Chapman J."/>
            <person name="Chen G.L."/>
            <person name="Cooper D."/>
            <person name="Coutinho P.M."/>
            <person name="Couturier J."/>
            <person name="Covert S."/>
            <person name="Cronk Q."/>
            <person name="Cunningham R."/>
            <person name="Davis J."/>
            <person name="Degroeve S."/>
            <person name="Dejardin A."/>
            <person name="Depamphilis C."/>
            <person name="Detter J."/>
            <person name="Dirks B."/>
            <person name="Dubchak I."/>
            <person name="Duplessis S."/>
            <person name="Ehlting J."/>
            <person name="Ellis B."/>
            <person name="Gendler K."/>
            <person name="Goodstein D."/>
            <person name="Gribskov M."/>
            <person name="Grimwood J."/>
            <person name="Groover A."/>
            <person name="Gunter L."/>
            <person name="Hamberger B."/>
            <person name="Heinze B."/>
            <person name="Helariutta Y."/>
            <person name="Henrissat B."/>
            <person name="Holligan D."/>
            <person name="Holt R."/>
            <person name="Huang W."/>
            <person name="Islam-Faridi N."/>
            <person name="Jones S."/>
            <person name="Jones-Rhoades M."/>
            <person name="Jorgensen R."/>
            <person name="Joshi C."/>
            <person name="Kangasjarvi J."/>
            <person name="Karlsson J."/>
            <person name="Kelleher C."/>
            <person name="Kirkpatrick R."/>
            <person name="Kirst M."/>
            <person name="Kohler A."/>
            <person name="Kalluri U."/>
            <person name="Larimer F."/>
            <person name="Leebens-Mack J."/>
            <person name="Leple J.C."/>
            <person name="Locascio P."/>
            <person name="Lou Y."/>
            <person name="Lucas S."/>
            <person name="Martin F."/>
            <person name="Montanini B."/>
            <person name="Napoli C."/>
            <person name="Nelson D.R."/>
            <person name="Nelson C."/>
            <person name="Nieminen K."/>
            <person name="Nilsson O."/>
            <person name="Pereda V."/>
            <person name="Peter G."/>
            <person name="Philippe R."/>
            <person name="Pilate G."/>
            <person name="Poliakov A."/>
            <person name="Razumovskaya J."/>
            <person name="Richardson P."/>
            <person name="Rinaldi C."/>
            <person name="Ritland K."/>
            <person name="Rouze P."/>
            <person name="Ryaboy D."/>
            <person name="Schmutz J."/>
            <person name="Schrader J."/>
            <person name="Segerman B."/>
            <person name="Shin H."/>
            <person name="Siddiqui A."/>
            <person name="Sterky F."/>
            <person name="Terry A."/>
            <person name="Tsai C.J."/>
            <person name="Uberbacher E."/>
            <person name="Unneberg P."/>
            <person name="Vahala J."/>
            <person name="Wall K."/>
            <person name="Wessler S."/>
            <person name="Yang G."/>
            <person name="Yin T."/>
            <person name="Douglas C."/>
            <person name="Marra M."/>
            <person name="Sandberg G."/>
            <person name="Van de Peer Y."/>
            <person name="Rokhsar D."/>
        </authorList>
    </citation>
    <scope>NUCLEOTIDE SEQUENCE [LARGE SCALE GENOMIC DNA]</scope>
    <source>
        <strain evidence="2">cv. Nisqually</strain>
    </source>
</reference>
<gene>
    <name evidence="1" type="ORF">POPTR_017G077900</name>
</gene>